<accession>A0ACA9QRC8</accession>
<gene>
    <name evidence="1" type="ORF">SPELUC_LOCUS15178</name>
</gene>
<feature type="non-terminal residue" evidence="1">
    <location>
        <position position="63"/>
    </location>
</feature>
<evidence type="ECO:0000313" key="2">
    <source>
        <dbReference type="Proteomes" id="UP000789366"/>
    </source>
</evidence>
<reference evidence="1" key="1">
    <citation type="submission" date="2021-06" db="EMBL/GenBank/DDBJ databases">
        <authorList>
            <person name="Kallberg Y."/>
            <person name="Tangrot J."/>
            <person name="Rosling A."/>
        </authorList>
    </citation>
    <scope>NUCLEOTIDE SEQUENCE</scope>
    <source>
        <strain evidence="1">28 12/20/2015</strain>
    </source>
</reference>
<name>A0ACA9QRC8_9GLOM</name>
<dbReference type="Proteomes" id="UP000789366">
    <property type="component" value="Unassembled WGS sequence"/>
</dbReference>
<organism evidence="1 2">
    <name type="scientific">Cetraspora pellucida</name>
    <dbReference type="NCBI Taxonomy" id="1433469"/>
    <lineage>
        <taxon>Eukaryota</taxon>
        <taxon>Fungi</taxon>
        <taxon>Fungi incertae sedis</taxon>
        <taxon>Mucoromycota</taxon>
        <taxon>Glomeromycotina</taxon>
        <taxon>Glomeromycetes</taxon>
        <taxon>Diversisporales</taxon>
        <taxon>Gigasporaceae</taxon>
        <taxon>Cetraspora</taxon>
    </lineage>
</organism>
<protein>
    <submittedName>
        <fullName evidence="1">4567_t:CDS:1</fullName>
    </submittedName>
</protein>
<dbReference type="EMBL" id="CAJVPW010048735">
    <property type="protein sequence ID" value="CAG8761739.1"/>
    <property type="molecule type" value="Genomic_DNA"/>
</dbReference>
<proteinExistence type="predicted"/>
<keyword evidence="2" id="KW-1185">Reference proteome</keyword>
<comment type="caution">
    <text evidence="1">The sequence shown here is derived from an EMBL/GenBank/DDBJ whole genome shotgun (WGS) entry which is preliminary data.</text>
</comment>
<sequence>MTTVIELFLQEFTETEPADVIVEPPSYDQKDKTKTKVHLTYQALRNIARLRNHEYSHLKALTY</sequence>
<evidence type="ECO:0000313" key="1">
    <source>
        <dbReference type="EMBL" id="CAG8761739.1"/>
    </source>
</evidence>